<gene>
    <name evidence="2" type="ORF">FEA48_22290</name>
</gene>
<dbReference type="EMBL" id="VASG01000006">
    <property type="protein sequence ID" value="TLP71552.1"/>
    <property type="molecule type" value="Genomic_DNA"/>
</dbReference>
<name>A0A5R8ZYP1_PSENT</name>
<evidence type="ECO:0000313" key="3">
    <source>
        <dbReference type="Proteomes" id="UP000307510"/>
    </source>
</evidence>
<sequence>MKTSLLLFCLLSATPAFALAADTVTTVPVHFAKGASSTTVKGSFKGYDTVLYKLSAKAGQHMKVAVSGSNNANFNLYAPGDEPGESTALGSGAVGQDWSGALPASGTYSVQVYQMRATARRGTKVDYSIRFGIE</sequence>
<dbReference type="AlphaFoldDB" id="A0A5R8ZYP1"/>
<organism evidence="2 3">
    <name type="scientific">Pseudomonas nitroreducens</name>
    <dbReference type="NCBI Taxonomy" id="46680"/>
    <lineage>
        <taxon>Bacteria</taxon>
        <taxon>Pseudomonadati</taxon>
        <taxon>Pseudomonadota</taxon>
        <taxon>Gammaproteobacteria</taxon>
        <taxon>Pseudomonadales</taxon>
        <taxon>Pseudomonadaceae</taxon>
        <taxon>Pseudomonas</taxon>
    </lineage>
</organism>
<comment type="caution">
    <text evidence="2">The sequence shown here is derived from an EMBL/GenBank/DDBJ whole genome shotgun (WGS) entry which is preliminary data.</text>
</comment>
<dbReference type="Proteomes" id="UP000307510">
    <property type="component" value="Unassembled WGS sequence"/>
</dbReference>
<evidence type="ECO:0000313" key="2">
    <source>
        <dbReference type="EMBL" id="TLP71552.1"/>
    </source>
</evidence>
<dbReference type="RefSeq" id="WP_138215734.1">
    <property type="nucleotide sequence ID" value="NZ_VASG01000006.1"/>
</dbReference>
<reference evidence="2 3" key="1">
    <citation type="submission" date="2019-05" db="EMBL/GenBank/DDBJ databases">
        <authorList>
            <person name="Moore K."/>
            <person name="O'Neill P."/>
            <person name="Farbos A."/>
            <person name="Studholme D.J."/>
        </authorList>
    </citation>
    <scope>NUCLEOTIDE SEQUENCE [LARGE SCALE GENOMIC DNA]</scope>
    <source>
        <strain evidence="2 3">DSM 9128</strain>
    </source>
</reference>
<feature type="signal peptide" evidence="1">
    <location>
        <begin position="1"/>
        <end position="20"/>
    </location>
</feature>
<feature type="chain" id="PRO_5024272022" evidence="1">
    <location>
        <begin position="21"/>
        <end position="134"/>
    </location>
</feature>
<protein>
    <submittedName>
        <fullName evidence="2">G-type lysozyme inhibitor</fullName>
    </submittedName>
</protein>
<accession>A0A5R8ZYP1</accession>
<keyword evidence="1" id="KW-0732">Signal</keyword>
<dbReference type="Gene3D" id="2.60.120.380">
    <property type="match status" value="1"/>
</dbReference>
<evidence type="ECO:0000256" key="1">
    <source>
        <dbReference type="SAM" id="SignalP"/>
    </source>
</evidence>
<reference evidence="3" key="2">
    <citation type="submission" date="2019-06" db="EMBL/GenBank/DDBJ databases">
        <title>AzeR, a transcriptional regulator that responds to azelaic acid in Pseudomonas nitroreducens.</title>
        <authorList>
            <person name="Bez C."/>
            <person name="Javvadi S.G."/>
            <person name="Bertani I."/>
            <person name="Devescovi G."/>
            <person name="Studholme D.J."/>
            <person name="Geller A."/>
            <person name="Levy A."/>
            <person name="Venturi V."/>
        </authorList>
    </citation>
    <scope>NUCLEOTIDE SEQUENCE [LARGE SCALE GENOMIC DNA]</scope>
    <source>
        <strain evidence="3">DSM 9128</strain>
    </source>
</reference>
<proteinExistence type="predicted"/>